<dbReference type="SUPFAM" id="SSF64005">
    <property type="entry name" value="Undecaprenyl diphosphate synthase"/>
    <property type="match status" value="1"/>
</dbReference>
<feature type="binding site" evidence="2">
    <location>
        <position position="19"/>
    </location>
    <ligand>
        <name>Mg(2+)</name>
        <dbReference type="ChEBI" id="CHEBI:18420"/>
    </ligand>
</feature>
<evidence type="ECO:0000256" key="1">
    <source>
        <dbReference type="ARBA" id="ARBA00022679"/>
    </source>
</evidence>
<keyword evidence="2" id="KW-0460">Magnesium</keyword>
<dbReference type="PROSITE" id="PS01066">
    <property type="entry name" value="UPP_SYNTHASE"/>
    <property type="match status" value="1"/>
</dbReference>
<dbReference type="PANTHER" id="PTHR10291">
    <property type="entry name" value="DEHYDRODOLICHYL DIPHOSPHATE SYNTHASE FAMILY MEMBER"/>
    <property type="match status" value="1"/>
</dbReference>
<dbReference type="EMBL" id="AQQV01000002">
    <property type="protein sequence ID" value="ORE87035.1"/>
    <property type="molecule type" value="Genomic_DNA"/>
</dbReference>
<dbReference type="AlphaFoldDB" id="A0A1Y1SDF3"/>
<keyword evidence="2" id="KW-0961">Cell wall biogenesis/degradation</keyword>
<accession>A0A1Y1SDF3</accession>
<comment type="cofactor">
    <cofactor evidence="2">
        <name>Mg(2+)</name>
        <dbReference type="ChEBI" id="CHEBI:18420"/>
    </cofactor>
    <text evidence="2">Binds 2 magnesium ions per subunit.</text>
</comment>
<dbReference type="GO" id="GO:0005829">
    <property type="term" value="C:cytosol"/>
    <property type="evidence" value="ECO:0007669"/>
    <property type="project" value="TreeGrafter"/>
</dbReference>
<evidence type="ECO:0000256" key="2">
    <source>
        <dbReference type="HAMAP-Rule" id="MF_01139"/>
    </source>
</evidence>
<evidence type="ECO:0000313" key="4">
    <source>
        <dbReference type="Proteomes" id="UP000192342"/>
    </source>
</evidence>
<dbReference type="InterPro" id="IPR001441">
    <property type="entry name" value="UPP_synth-like"/>
</dbReference>
<dbReference type="InterPro" id="IPR036424">
    <property type="entry name" value="UPP_synth-like_sf"/>
</dbReference>
<keyword evidence="1 2" id="KW-0808">Transferase</keyword>
<keyword evidence="2" id="KW-0573">Peptidoglycan synthesis</keyword>
<dbReference type="NCBIfam" id="TIGR00055">
    <property type="entry name" value="uppS"/>
    <property type="match status" value="1"/>
</dbReference>
<feature type="binding site" evidence="2">
    <location>
        <position position="68"/>
    </location>
    <ligand>
        <name>substrate</name>
    </ligand>
</feature>
<comment type="caution">
    <text evidence="3">The sequence shown here is derived from an EMBL/GenBank/DDBJ whole genome shotgun (WGS) entry which is preliminary data.</text>
</comment>
<comment type="subunit">
    <text evidence="2">Homodimer.</text>
</comment>
<dbReference type="HAMAP" id="MF_01139">
    <property type="entry name" value="ISPT"/>
    <property type="match status" value="1"/>
</dbReference>
<dbReference type="CDD" id="cd00475">
    <property type="entry name" value="Cis_IPPS"/>
    <property type="match status" value="1"/>
</dbReference>
<dbReference type="GO" id="GO:0008360">
    <property type="term" value="P:regulation of cell shape"/>
    <property type="evidence" value="ECO:0007669"/>
    <property type="project" value="UniProtKB-KW"/>
</dbReference>
<feature type="binding site" evidence="2">
    <location>
        <begin position="193"/>
        <end position="195"/>
    </location>
    <ligand>
        <name>substrate</name>
    </ligand>
</feature>
<organism evidence="3 4">
    <name type="scientific">Oceanococcus atlanticus</name>
    <dbReference type="NCBI Taxonomy" id="1317117"/>
    <lineage>
        <taxon>Bacteria</taxon>
        <taxon>Pseudomonadati</taxon>
        <taxon>Pseudomonadota</taxon>
        <taxon>Gammaproteobacteria</taxon>
        <taxon>Chromatiales</taxon>
        <taxon>Oceanococcaceae</taxon>
        <taxon>Oceanococcus</taxon>
    </lineage>
</organism>
<feature type="binding site" evidence="2">
    <location>
        <position position="36"/>
    </location>
    <ligand>
        <name>substrate</name>
    </ligand>
</feature>
<gene>
    <name evidence="2" type="primary">uppS</name>
    <name evidence="3" type="ORF">ATO7_08347</name>
</gene>
<name>A0A1Y1SDF3_9GAMM</name>
<feature type="binding site" evidence="2">
    <location>
        <begin position="64"/>
        <end position="66"/>
    </location>
    <ligand>
        <name>substrate</name>
    </ligand>
</feature>
<feature type="binding site" evidence="2">
    <location>
        <position position="32"/>
    </location>
    <ligand>
        <name>substrate</name>
    </ligand>
</feature>
<evidence type="ECO:0000313" key="3">
    <source>
        <dbReference type="EMBL" id="ORE87035.1"/>
    </source>
</evidence>
<dbReference type="Proteomes" id="UP000192342">
    <property type="component" value="Unassembled WGS sequence"/>
</dbReference>
<feature type="binding site" evidence="2">
    <location>
        <position position="24"/>
    </location>
    <ligand>
        <name>substrate</name>
    </ligand>
</feature>
<dbReference type="GO" id="GO:0008834">
    <property type="term" value="F:ditrans,polycis-undecaprenyl-diphosphate synthase [(2E,6E)-farnesyl-diphosphate specific] activity"/>
    <property type="evidence" value="ECO:0007669"/>
    <property type="project" value="UniProtKB-UniRule"/>
</dbReference>
<dbReference type="InterPro" id="IPR018520">
    <property type="entry name" value="UPP_synth-like_CS"/>
</dbReference>
<dbReference type="STRING" id="1317117.ATO7_08347"/>
<feature type="binding site" evidence="2">
    <location>
        <begin position="20"/>
        <end position="23"/>
    </location>
    <ligand>
        <name>substrate</name>
    </ligand>
</feature>
<feature type="active site" evidence="2">
    <location>
        <position position="19"/>
    </location>
</feature>
<dbReference type="GO" id="GO:0016094">
    <property type="term" value="P:polyprenol biosynthetic process"/>
    <property type="evidence" value="ECO:0007669"/>
    <property type="project" value="TreeGrafter"/>
</dbReference>
<protein>
    <recommendedName>
        <fullName evidence="2">Ditrans,polycis-undecaprenyl-diphosphate synthase ((2E,6E)-farnesyl-diphosphate specific)</fullName>
        <ecNumber evidence="2">2.5.1.31</ecNumber>
    </recommendedName>
    <alternativeName>
        <fullName evidence="2">Ditrans,polycis-undecaprenylcistransferase</fullName>
    </alternativeName>
    <alternativeName>
        <fullName evidence="2">Undecaprenyl diphosphate synthase</fullName>
        <shortName evidence="2">UDS</shortName>
    </alternativeName>
    <alternativeName>
        <fullName evidence="2">Undecaprenyl pyrophosphate synthase</fullName>
        <shortName evidence="2">UPP synthase</shortName>
    </alternativeName>
</protein>
<dbReference type="Gene3D" id="3.40.1180.10">
    <property type="entry name" value="Decaprenyl diphosphate synthase-like"/>
    <property type="match status" value="1"/>
</dbReference>
<reference evidence="3 4" key="1">
    <citation type="submission" date="2013-04" db="EMBL/GenBank/DDBJ databases">
        <title>Oceanococcus atlanticus 22II-S10r2 Genome Sequencing.</title>
        <authorList>
            <person name="Lai Q."/>
            <person name="Li G."/>
            <person name="Shao Z."/>
        </authorList>
    </citation>
    <scope>NUCLEOTIDE SEQUENCE [LARGE SCALE GENOMIC DNA]</scope>
    <source>
        <strain evidence="3 4">22II-S10r2</strain>
    </source>
</reference>
<dbReference type="GO" id="GO:0071555">
    <property type="term" value="P:cell wall organization"/>
    <property type="evidence" value="ECO:0007669"/>
    <property type="project" value="UniProtKB-KW"/>
</dbReference>
<feature type="binding site" evidence="2">
    <location>
        <position position="70"/>
    </location>
    <ligand>
        <name>substrate</name>
    </ligand>
</feature>
<dbReference type="FunFam" id="3.40.1180.10:FF:000001">
    <property type="entry name" value="(2E,6E)-farnesyl-diphosphate-specific ditrans,polycis-undecaprenyl-diphosphate synthase"/>
    <property type="match status" value="1"/>
</dbReference>
<dbReference type="RefSeq" id="WP_083561242.1">
    <property type="nucleotide sequence ID" value="NZ_AQQV01000002.1"/>
</dbReference>
<feature type="active site" description="Proton acceptor" evidence="2">
    <location>
        <position position="67"/>
    </location>
</feature>
<dbReference type="NCBIfam" id="NF011405">
    <property type="entry name" value="PRK14830.1"/>
    <property type="match status" value="1"/>
</dbReference>
<comment type="similarity">
    <text evidence="2">Belongs to the UPP synthase family.</text>
</comment>
<dbReference type="OrthoDB" id="4191603at2"/>
<feature type="binding site" evidence="2">
    <location>
        <position position="187"/>
    </location>
    <ligand>
        <name>substrate</name>
    </ligand>
</feature>
<feature type="binding site" evidence="2">
    <location>
        <position position="206"/>
    </location>
    <ligand>
        <name>Mg(2+)</name>
        <dbReference type="ChEBI" id="CHEBI:18420"/>
    </ligand>
</feature>
<keyword evidence="4" id="KW-1185">Reference proteome</keyword>
<keyword evidence="2" id="KW-0479">Metal-binding</keyword>
<dbReference type="Pfam" id="PF01255">
    <property type="entry name" value="Prenyltransf"/>
    <property type="match status" value="1"/>
</dbReference>
<proteinExistence type="inferred from homology"/>
<sequence length="244" mass="27257">MQDNVAVAGCPRHIAIIMDGNGRWAQKRAMPRTMGHRAGGKVARKIIEACDARGIECLTLFAFSTENWGRPKQEVGVLMDLFLSTLRERMDEFHERGARLRFIGDRSSFAEPLRAEMQRAEEQTASNSGLQLNVAVSYGGRQDIAAVARRMAEQVRDGEMQLDDITEQRIDAALALGDLPPPDLFIRTGGELRISNFLLWQLAYTELFFTDTLWPDFDEAALDKAIAGFAARERRFGGLPQAKA</sequence>
<comment type="function">
    <text evidence="2">Catalyzes the sequential condensation of isopentenyl diphosphate (IPP) with (2E,6E)-farnesyl diphosphate (E,E-FPP) to yield (2Z,6Z,10Z,14Z,18Z,22Z,26Z,30Z,34E,38E)-undecaprenyl diphosphate (di-trans,octa-cis-UPP). UPP is the precursor of glycosyl carrier lipid in the biosynthesis of bacterial cell wall polysaccharide components such as peptidoglycan and lipopolysaccharide.</text>
</comment>
<dbReference type="EC" id="2.5.1.31" evidence="2"/>
<dbReference type="GO" id="GO:0009252">
    <property type="term" value="P:peptidoglycan biosynthetic process"/>
    <property type="evidence" value="ECO:0007669"/>
    <property type="project" value="UniProtKB-UniRule"/>
</dbReference>
<keyword evidence="2" id="KW-0133">Cell shape</keyword>
<dbReference type="PANTHER" id="PTHR10291:SF0">
    <property type="entry name" value="DEHYDRODOLICHYL DIPHOSPHATE SYNTHASE 2"/>
    <property type="match status" value="1"/>
</dbReference>
<comment type="catalytic activity">
    <reaction evidence="2">
        <text>8 isopentenyl diphosphate + (2E,6E)-farnesyl diphosphate = di-trans,octa-cis-undecaprenyl diphosphate + 8 diphosphate</text>
        <dbReference type="Rhea" id="RHEA:27551"/>
        <dbReference type="ChEBI" id="CHEBI:33019"/>
        <dbReference type="ChEBI" id="CHEBI:58405"/>
        <dbReference type="ChEBI" id="CHEBI:128769"/>
        <dbReference type="ChEBI" id="CHEBI:175763"/>
        <dbReference type="EC" id="2.5.1.31"/>
    </reaction>
</comment>
<dbReference type="GO" id="GO:0000287">
    <property type="term" value="F:magnesium ion binding"/>
    <property type="evidence" value="ECO:0007669"/>
    <property type="project" value="UniProtKB-UniRule"/>
</dbReference>